<reference evidence="1" key="1">
    <citation type="journal article" date="2015" name="Nature">
        <title>Complex archaea that bridge the gap between prokaryotes and eukaryotes.</title>
        <authorList>
            <person name="Spang A."/>
            <person name="Saw J.H."/>
            <person name="Jorgensen S.L."/>
            <person name="Zaremba-Niedzwiedzka K."/>
            <person name="Martijn J."/>
            <person name="Lind A.E."/>
            <person name="van Eijk R."/>
            <person name="Schleper C."/>
            <person name="Guy L."/>
            <person name="Ettema T.J."/>
        </authorList>
    </citation>
    <scope>NUCLEOTIDE SEQUENCE</scope>
</reference>
<dbReference type="EMBL" id="LAZR01049419">
    <property type="protein sequence ID" value="KKK89690.1"/>
    <property type="molecule type" value="Genomic_DNA"/>
</dbReference>
<accession>A0A0F8ZUT5</accession>
<evidence type="ECO:0000313" key="1">
    <source>
        <dbReference type="EMBL" id="KKK89690.1"/>
    </source>
</evidence>
<gene>
    <name evidence="1" type="ORF">LCGC14_2730600</name>
</gene>
<protein>
    <submittedName>
        <fullName evidence="1">Uncharacterized protein</fullName>
    </submittedName>
</protein>
<proteinExistence type="predicted"/>
<feature type="non-terminal residue" evidence="1">
    <location>
        <position position="148"/>
    </location>
</feature>
<dbReference type="AlphaFoldDB" id="A0A0F8ZUT5"/>
<name>A0A0F8ZUT5_9ZZZZ</name>
<organism evidence="1">
    <name type="scientific">marine sediment metagenome</name>
    <dbReference type="NCBI Taxonomy" id="412755"/>
    <lineage>
        <taxon>unclassified sequences</taxon>
        <taxon>metagenomes</taxon>
        <taxon>ecological metagenomes</taxon>
    </lineage>
</organism>
<sequence length="148" mass="17025">MAKVRKSNQWIHSLSEDKQRVHVKLLQQMYLGVDNEWLMVALPAIGHRCMDVPESNIAAMEWVEEHEGTPTDDDHVFTTCAYKHETRFIVRDAPNHLIKYPTVYPRFQPSGVHNMNDAGSIEDMTGDELEVLLGLIEPDVERRNGNEE</sequence>
<comment type="caution">
    <text evidence="1">The sequence shown here is derived from an EMBL/GenBank/DDBJ whole genome shotgun (WGS) entry which is preliminary data.</text>
</comment>